<sequence>MALYKSDNMYNWYSEDYRQKRGFAKNERVAQYNTISDTDRRKYTAKAAERADFVKSDDKYNWYSEDYQHKRRFPPAPVPSTSVSETIEDYKVRVKKLEETIKGLRRTVCRFEERLNLKEAEKRALKTEVNTETRLCKTAEDERDALKEEMEFLKKDLEKVRAEQAEQRQTFTVVIQKTTAAYEKAVQDKEELCNTNQVSIAKLQTSQQDLEKEKLQVLQEKEQLWRNHQEELSKNVTLFAASEIQKKAMEDKVEDLETLVVQIRPEEVCKSALFEQEMTALKEELRGQKQKVCDIEQIRAEEAQRSTVCEQEMEALNEELRGQKQKVCDVEQIRAEEAQRSTVCEQEMEALKEELRGQKQKVCDVEQIRAEEAQRSTVCEQEMEALKEELRGQKQKVCDIEQIRAEEAQRSTVCEQDMEALNEELRGQQQETTVMEDKVEDLETPVVQLRAEEAHRSALCEQEMAALKEELRGQQQKVCDIEQI</sequence>
<accession>A0AAW0PCW4</accession>
<evidence type="ECO:0000313" key="3">
    <source>
        <dbReference type="Proteomes" id="UP001460270"/>
    </source>
</evidence>
<organism evidence="2 3">
    <name type="scientific">Mugilogobius chulae</name>
    <name type="common">yellowstripe goby</name>
    <dbReference type="NCBI Taxonomy" id="88201"/>
    <lineage>
        <taxon>Eukaryota</taxon>
        <taxon>Metazoa</taxon>
        <taxon>Chordata</taxon>
        <taxon>Craniata</taxon>
        <taxon>Vertebrata</taxon>
        <taxon>Euteleostomi</taxon>
        <taxon>Actinopterygii</taxon>
        <taxon>Neopterygii</taxon>
        <taxon>Teleostei</taxon>
        <taxon>Neoteleostei</taxon>
        <taxon>Acanthomorphata</taxon>
        <taxon>Gobiaria</taxon>
        <taxon>Gobiiformes</taxon>
        <taxon>Gobioidei</taxon>
        <taxon>Gobiidae</taxon>
        <taxon>Gobionellinae</taxon>
        <taxon>Mugilogobius</taxon>
    </lineage>
</organism>
<dbReference type="EMBL" id="JBBPFD010000008">
    <property type="protein sequence ID" value="KAK7916147.1"/>
    <property type="molecule type" value="Genomic_DNA"/>
</dbReference>
<protein>
    <submittedName>
        <fullName evidence="2">Uncharacterized protein</fullName>
    </submittedName>
</protein>
<reference evidence="3" key="1">
    <citation type="submission" date="2024-04" db="EMBL/GenBank/DDBJ databases">
        <title>Salinicola lusitanus LLJ914,a marine bacterium isolated from the Okinawa Trough.</title>
        <authorList>
            <person name="Li J."/>
        </authorList>
    </citation>
    <scope>NUCLEOTIDE SEQUENCE [LARGE SCALE GENOMIC DNA]</scope>
</reference>
<name>A0AAW0PCW4_9GOBI</name>
<evidence type="ECO:0000313" key="2">
    <source>
        <dbReference type="EMBL" id="KAK7916147.1"/>
    </source>
</evidence>
<feature type="coiled-coil region" evidence="1">
    <location>
        <begin position="87"/>
        <end position="170"/>
    </location>
</feature>
<proteinExistence type="predicted"/>
<evidence type="ECO:0000256" key="1">
    <source>
        <dbReference type="SAM" id="Coils"/>
    </source>
</evidence>
<feature type="coiled-coil region" evidence="1">
    <location>
        <begin position="200"/>
        <end position="477"/>
    </location>
</feature>
<dbReference type="AlphaFoldDB" id="A0AAW0PCW4"/>
<gene>
    <name evidence="2" type="ORF">WMY93_011908</name>
</gene>
<comment type="caution">
    <text evidence="2">The sequence shown here is derived from an EMBL/GenBank/DDBJ whole genome shotgun (WGS) entry which is preliminary data.</text>
</comment>
<keyword evidence="1" id="KW-0175">Coiled coil</keyword>
<keyword evidence="3" id="KW-1185">Reference proteome</keyword>
<dbReference type="Proteomes" id="UP001460270">
    <property type="component" value="Unassembled WGS sequence"/>
</dbReference>